<dbReference type="EC" id="2.1.2.2" evidence="6"/>
<feature type="binding site" evidence="6">
    <location>
        <begin position="91"/>
        <end position="94"/>
    </location>
    <ligand>
        <name>(6R)-10-formyltetrahydrofolate</name>
        <dbReference type="ChEBI" id="CHEBI:195366"/>
    </ligand>
</feature>
<dbReference type="EMBL" id="JBHSSO010000061">
    <property type="protein sequence ID" value="MFC6290079.1"/>
    <property type="molecule type" value="Genomic_DNA"/>
</dbReference>
<dbReference type="GO" id="GO:0004644">
    <property type="term" value="F:phosphoribosylglycinamide formyltransferase activity"/>
    <property type="evidence" value="ECO:0007669"/>
    <property type="project" value="UniProtKB-EC"/>
</dbReference>
<dbReference type="PANTHER" id="PTHR43369">
    <property type="entry name" value="PHOSPHORIBOSYLGLYCINAMIDE FORMYLTRANSFERASE"/>
    <property type="match status" value="1"/>
</dbReference>
<evidence type="ECO:0000313" key="8">
    <source>
        <dbReference type="EMBL" id="MFC6290079.1"/>
    </source>
</evidence>
<evidence type="ECO:0000256" key="2">
    <source>
        <dbReference type="ARBA" id="ARBA00022679"/>
    </source>
</evidence>
<comment type="catalytic activity">
    <reaction evidence="5 6">
        <text>N(1)-(5-phospho-beta-D-ribosyl)glycinamide + (6R)-10-formyltetrahydrofolate = N(2)-formyl-N(1)-(5-phospho-beta-D-ribosyl)glycinamide + (6S)-5,6,7,8-tetrahydrofolate + H(+)</text>
        <dbReference type="Rhea" id="RHEA:15053"/>
        <dbReference type="ChEBI" id="CHEBI:15378"/>
        <dbReference type="ChEBI" id="CHEBI:57453"/>
        <dbReference type="ChEBI" id="CHEBI:143788"/>
        <dbReference type="ChEBI" id="CHEBI:147286"/>
        <dbReference type="ChEBI" id="CHEBI:195366"/>
        <dbReference type="EC" id="2.1.2.2"/>
    </reaction>
</comment>
<dbReference type="Proteomes" id="UP001596258">
    <property type="component" value="Unassembled WGS sequence"/>
</dbReference>
<evidence type="ECO:0000256" key="3">
    <source>
        <dbReference type="ARBA" id="ARBA00022755"/>
    </source>
</evidence>
<keyword evidence="3 6" id="KW-0658">Purine biosynthesis</keyword>
<comment type="caution">
    <text evidence="8">The sequence shown here is derived from an EMBL/GenBank/DDBJ whole genome shotgun (WGS) entry which is preliminary data.</text>
</comment>
<evidence type="ECO:0000256" key="5">
    <source>
        <dbReference type="ARBA" id="ARBA00047664"/>
    </source>
</evidence>
<evidence type="ECO:0000256" key="1">
    <source>
        <dbReference type="ARBA" id="ARBA00005054"/>
    </source>
</evidence>
<keyword evidence="2 6" id="KW-0808">Transferase</keyword>
<evidence type="ECO:0000256" key="6">
    <source>
        <dbReference type="HAMAP-Rule" id="MF_01930"/>
    </source>
</evidence>
<dbReference type="PROSITE" id="PS00373">
    <property type="entry name" value="GART"/>
    <property type="match status" value="1"/>
</dbReference>
<dbReference type="CDD" id="cd08645">
    <property type="entry name" value="FMT_core_GART"/>
    <property type="match status" value="1"/>
</dbReference>
<feature type="site" description="Raises pKa of active site His" evidence="6">
    <location>
        <position position="146"/>
    </location>
</feature>
<name>A0ABW1UCA9_9LACO</name>
<reference evidence="9" key="1">
    <citation type="journal article" date="2019" name="Int. J. Syst. Evol. Microbiol.">
        <title>The Global Catalogue of Microorganisms (GCM) 10K type strain sequencing project: providing services to taxonomists for standard genome sequencing and annotation.</title>
        <authorList>
            <consortium name="The Broad Institute Genomics Platform"/>
            <consortium name="The Broad Institute Genome Sequencing Center for Infectious Disease"/>
            <person name="Wu L."/>
            <person name="Ma J."/>
        </authorList>
    </citation>
    <scope>NUCLEOTIDE SEQUENCE [LARGE SCALE GENOMIC DNA]</scope>
    <source>
        <strain evidence="9">CCM 8893</strain>
    </source>
</reference>
<dbReference type="InterPro" id="IPR036477">
    <property type="entry name" value="Formyl_transf_N_sf"/>
</dbReference>
<protein>
    <recommendedName>
        <fullName evidence="6">Phosphoribosylglycinamide formyltransferase</fullName>
        <ecNumber evidence="6">2.1.2.2</ecNumber>
    </recommendedName>
    <alternativeName>
        <fullName evidence="6">5'-phosphoribosylglycinamide transformylase</fullName>
    </alternativeName>
    <alternativeName>
        <fullName evidence="6">GAR transformylase</fullName>
        <shortName evidence="6">GART</shortName>
    </alternativeName>
</protein>
<evidence type="ECO:0000256" key="4">
    <source>
        <dbReference type="ARBA" id="ARBA00038440"/>
    </source>
</evidence>
<dbReference type="HAMAP" id="MF_01930">
    <property type="entry name" value="PurN"/>
    <property type="match status" value="1"/>
</dbReference>
<comment type="function">
    <text evidence="6">Catalyzes the transfer of a formyl group from 10-formyltetrahydrofolate to 5-phospho-ribosyl-glycinamide (GAR), producing 5-phospho-ribosyl-N-formylglycinamide (FGAR) and tetrahydrofolate.</text>
</comment>
<dbReference type="Gene3D" id="3.40.50.170">
    <property type="entry name" value="Formyl transferase, N-terminal domain"/>
    <property type="match status" value="1"/>
</dbReference>
<gene>
    <name evidence="6 8" type="primary">purN</name>
    <name evidence="8" type="ORF">ACFP1M_07850</name>
</gene>
<dbReference type="PANTHER" id="PTHR43369:SF2">
    <property type="entry name" value="PHOSPHORIBOSYLGLYCINAMIDE FORMYLTRANSFERASE"/>
    <property type="match status" value="1"/>
</dbReference>
<dbReference type="InterPro" id="IPR002376">
    <property type="entry name" value="Formyl_transf_N"/>
</dbReference>
<dbReference type="InterPro" id="IPR004607">
    <property type="entry name" value="GART"/>
</dbReference>
<comment type="pathway">
    <text evidence="1 6">Purine metabolism; IMP biosynthesis via de novo pathway; N(2)-formyl-N(1)-(5-phospho-D-ribosyl)glycinamide from N(1)-(5-phospho-D-ribosyl)glycinamide (10-formyl THF route): step 1/1.</text>
</comment>
<proteinExistence type="inferred from homology"/>
<dbReference type="InterPro" id="IPR001555">
    <property type="entry name" value="GART_AS"/>
</dbReference>
<dbReference type="Pfam" id="PF00551">
    <property type="entry name" value="Formyl_trans_N"/>
    <property type="match status" value="1"/>
</dbReference>
<sequence>MVKRLAVFASGNGTNFTALWQAIQDRQLPAQIVLLVCDHADAPVVQRAAVAGVPVFCIDFKAYENKANAEAAILTRLQAAQVTTILLAGYMRLIGPTLLDAYPQHIINLHPALLPHFPGRHSIEDALAAGATTTGVTIHFVDAGIDTGQIIAQRAVAILPTDTYETLAPRIHAVEHQLYPDTLQELIKQHCI</sequence>
<dbReference type="NCBIfam" id="TIGR00639">
    <property type="entry name" value="PurN"/>
    <property type="match status" value="1"/>
</dbReference>
<feature type="binding site" evidence="6">
    <location>
        <position position="108"/>
    </location>
    <ligand>
        <name>(6R)-10-formyltetrahydrofolate</name>
        <dbReference type="ChEBI" id="CHEBI:195366"/>
    </ligand>
</feature>
<organism evidence="8 9">
    <name type="scientific">Levilactobacillus angrenensis</name>
    <dbReference type="NCBI Taxonomy" id="2486020"/>
    <lineage>
        <taxon>Bacteria</taxon>
        <taxon>Bacillati</taxon>
        <taxon>Bacillota</taxon>
        <taxon>Bacilli</taxon>
        <taxon>Lactobacillales</taxon>
        <taxon>Lactobacillaceae</taxon>
        <taxon>Levilactobacillus</taxon>
    </lineage>
</organism>
<feature type="active site" description="Proton donor" evidence="6">
    <location>
        <position position="110"/>
    </location>
</feature>
<keyword evidence="9" id="KW-1185">Reference proteome</keyword>
<evidence type="ECO:0000259" key="7">
    <source>
        <dbReference type="Pfam" id="PF00551"/>
    </source>
</evidence>
<evidence type="ECO:0000313" key="9">
    <source>
        <dbReference type="Proteomes" id="UP001596258"/>
    </source>
</evidence>
<dbReference type="RefSeq" id="WP_125577489.1">
    <property type="nucleotide sequence ID" value="NZ_JBHSSO010000061.1"/>
</dbReference>
<comment type="similarity">
    <text evidence="4 6">Belongs to the GART family.</text>
</comment>
<feature type="binding site" evidence="6">
    <location>
        <position position="66"/>
    </location>
    <ligand>
        <name>(6R)-10-formyltetrahydrofolate</name>
        <dbReference type="ChEBI" id="CHEBI:195366"/>
    </ligand>
</feature>
<dbReference type="SUPFAM" id="SSF53328">
    <property type="entry name" value="Formyltransferase"/>
    <property type="match status" value="1"/>
</dbReference>
<accession>A0ABW1UCA9</accession>
<feature type="binding site" evidence="6">
    <location>
        <begin position="13"/>
        <end position="15"/>
    </location>
    <ligand>
        <name>N(1)-(5-phospho-beta-D-ribosyl)glycinamide</name>
        <dbReference type="ChEBI" id="CHEBI:143788"/>
    </ligand>
</feature>
<feature type="domain" description="Formyl transferase N-terminal" evidence="7">
    <location>
        <begin position="3"/>
        <end position="183"/>
    </location>
</feature>